<dbReference type="PANTHER" id="PTHR16166:SF93">
    <property type="entry name" value="INTERMEMBRANE LIPID TRANSFER PROTEIN VPS13"/>
    <property type="match status" value="1"/>
</dbReference>
<evidence type="ECO:0000256" key="2">
    <source>
        <dbReference type="ARBA" id="ARBA00022448"/>
    </source>
</evidence>
<feature type="domain" description="Intermembrane lipid transfer protein VPS13-like C-terminal" evidence="7">
    <location>
        <begin position="3116"/>
        <end position="3239"/>
    </location>
</feature>
<feature type="region of interest" description="Disordered" evidence="4">
    <location>
        <begin position="1490"/>
        <end position="1523"/>
    </location>
</feature>
<evidence type="ECO:0000259" key="7">
    <source>
        <dbReference type="Pfam" id="PF25037"/>
    </source>
</evidence>
<dbReference type="InterPro" id="IPR026847">
    <property type="entry name" value="VPS13"/>
</dbReference>
<keyword evidence="3" id="KW-0445">Lipid transport</keyword>
<dbReference type="Pfam" id="PF25037">
    <property type="entry name" value="VPS13_C"/>
    <property type="match status" value="1"/>
</dbReference>
<reference evidence="8" key="1">
    <citation type="submission" date="2020-11" db="EMBL/GenBank/DDBJ databases">
        <authorList>
            <person name="Tran Van P."/>
        </authorList>
    </citation>
    <scope>NUCLEOTIDE SEQUENCE</scope>
</reference>
<evidence type="ECO:0000256" key="3">
    <source>
        <dbReference type="ARBA" id="ARBA00023055"/>
    </source>
</evidence>
<organism evidence="8">
    <name type="scientific">Timema douglasi</name>
    <name type="common">Walking stick</name>
    <dbReference type="NCBI Taxonomy" id="61478"/>
    <lineage>
        <taxon>Eukaryota</taxon>
        <taxon>Metazoa</taxon>
        <taxon>Ecdysozoa</taxon>
        <taxon>Arthropoda</taxon>
        <taxon>Hexapoda</taxon>
        <taxon>Insecta</taxon>
        <taxon>Pterygota</taxon>
        <taxon>Neoptera</taxon>
        <taxon>Polyneoptera</taxon>
        <taxon>Phasmatodea</taxon>
        <taxon>Timematodea</taxon>
        <taxon>Timematoidea</taxon>
        <taxon>Timematidae</taxon>
        <taxon>Timema</taxon>
    </lineage>
</organism>
<dbReference type="EMBL" id="OA564957">
    <property type="protein sequence ID" value="CAD7195962.1"/>
    <property type="molecule type" value="Genomic_DNA"/>
</dbReference>
<name>A0A7R8VFX4_TIMDO</name>
<keyword evidence="2" id="KW-0813">Transport</keyword>
<dbReference type="InterPro" id="IPR026854">
    <property type="entry name" value="VPS13_N"/>
</dbReference>
<protein>
    <recommendedName>
        <fullName evidence="9">Vacuolar protein sorting-associated protein 13</fullName>
    </recommendedName>
</protein>
<evidence type="ECO:0008006" key="9">
    <source>
        <dbReference type="Google" id="ProtNLM"/>
    </source>
</evidence>
<evidence type="ECO:0000256" key="1">
    <source>
        <dbReference type="ARBA" id="ARBA00006545"/>
    </source>
</evidence>
<dbReference type="InterPro" id="IPR009543">
    <property type="entry name" value="VPS13_VAB"/>
</dbReference>
<evidence type="ECO:0000313" key="8">
    <source>
        <dbReference type="EMBL" id="CAD7195962.1"/>
    </source>
</evidence>
<feature type="domain" description="Chorein N-terminal" evidence="5">
    <location>
        <begin position="124"/>
        <end position="1074"/>
    </location>
</feature>
<feature type="domain" description="Chorein N-terminal" evidence="5">
    <location>
        <begin position="2"/>
        <end position="98"/>
    </location>
</feature>
<dbReference type="GO" id="GO:0006623">
    <property type="term" value="P:protein targeting to vacuole"/>
    <property type="evidence" value="ECO:0007669"/>
    <property type="project" value="TreeGrafter"/>
</dbReference>
<evidence type="ECO:0000259" key="5">
    <source>
        <dbReference type="Pfam" id="PF12624"/>
    </source>
</evidence>
<dbReference type="Pfam" id="PF25036">
    <property type="entry name" value="VPS13_VAB"/>
    <property type="match status" value="1"/>
</dbReference>
<dbReference type="PANTHER" id="PTHR16166">
    <property type="entry name" value="VACUOLAR PROTEIN SORTING-ASSOCIATED PROTEIN VPS13"/>
    <property type="match status" value="1"/>
</dbReference>
<feature type="domain" description="Vacuolar protein sorting-associated protein 13 VPS13 adaptor binding" evidence="6">
    <location>
        <begin position="2058"/>
        <end position="2508"/>
    </location>
</feature>
<dbReference type="InterPro" id="IPR056748">
    <property type="entry name" value="VPS13-like_C"/>
</dbReference>
<comment type="similarity">
    <text evidence="1">Belongs to the VPS13 family.</text>
</comment>
<dbReference type="GO" id="GO:0045053">
    <property type="term" value="P:protein retention in Golgi apparatus"/>
    <property type="evidence" value="ECO:0007669"/>
    <property type="project" value="TreeGrafter"/>
</dbReference>
<sequence length="3525" mass="395675">MGDVVLQDLHLKETALDDLDLPVKTVFGHLGKLVLKIPWKNLYSAPVEASLERLYLLAVPNKGLKYDAEKEEKWEQDAKQAELLRVEEAKKIEKDKGKEVVLLISHSRLMNIDRMKPKSEKWVLNLEGLAVYWNCDTIFHMGTEPSQLLKHFQEGICTKDTRPEGYLYMVGPINSTAKLKLNPKPENDGSNFKIPKVQLNLDLETLAIGMSKLQYLGIIEMLDSIEQMTLAAPYRKYRPELLTFRGHYKQWKFAFTCILEEDVRRRHRNWNWNHIARHRQLCREYAEAYQTKLTTRKLPADVQAKLAECERLLDVFNLVLIRQRIEMEVERQDRIALERKQSKSWFGGWFGSGNTQEQEDMTAAAIAKKFEEAMTSDEKSKLYRAIDYQEGMLPTSYPKTFIAINMKFHLGCLGITVRDDSYSDPVVLRLELQDVGTTVQQRPTANALNVLAKVHQFTVYGLKQGEVVPRLVTSKMEPGTSLLDVLFETNPLDETCDQRIHVKAHPLQIVYDAVTINKITDVFKKPETASLHQLQAAAVSTLADFREMSATGLQHAIDQSTIMDLKIDLKAPYIVIPRSGFYTKSEDVVVVNLGRLNMASVPRPLKAVKVHELFTLGSTEDDILKTMMTHSYDHFTIDLFDIQILIAMSGEDWKTCLTDSKVTSLHLLQPSLLKINLGKCLITDDPRLPKIKITGQLPNVAINISDERLFHLLSLLSSIPLPGDEDSEDDIVVATDSLSRSSSLSSILGKSKDMPAKIVPSKEALQRKAQNEKDSVQAIEMEIKFEMGDLTLSLYKQQTSILKLEENPTAEDHMDKLLDFHILRLELELIQLTFDMKVSLRLGGIELTYHDLAENVKLLNTPMAAGQAEYLLTVLYVSLVDLNFTTLDILLHQEALVAIMDFGNSFQARLDQLEIKPTKEKLSLPLPSVKPTLSTIAEDEDGTVEVEQKKRINTIDNDSDFVNESDSDITSDDDNLPDLRNPAVHNLSDSDENDMDDEDYRKILSPKHQKLAGLVVSGVESHVIVKKSYTEVTARLKNLIILDPKPETIHHNILSIVGNEVISLQIVMYNLDNEDENSDKVDMSIDAELGGIRIVFLNWFMNSLMTFLDAFQQAQDAIIVAAAGAAEVAKQNVQDMYAKAVKMTLNVRIKAPIVVIPTNSKSTDALIMDFGDLKIGNKFEVLPTKNKKGFPAVVDELHLLLNNMKLSRVKLDDNGIVINECPVLQPISFELLMLRNLSAGWYKSIPDIEMSGRLQAILEDFKMIMQVVFENLAEGSQPPVAIQAVESKVQPDFSESKKSVDRPKTLEVASKSTVDTEIIVDPAKVETPSVSTFLKFTFTMDSLIIELFTGGSKALLNQESPQRHPEQGLARFTLHVLSLKGRMLSDGSLSTSVLLVDCLLDDMRLNKNIQITRLMERKEDVGEIRESPAKGDKCTGETHYRSMVDITYQQKGDDMFVDMRVFGFNLILSMDYLMKIAAFFTSGLESASPPVTEVNGAKQTPQDAISRQSIKSRQSELNRKSRSTIKSTEQVVVVPQSMMTVNIRVERPDIILVENMEDINTNAIILNTEVIFKLRTTGNHMVMNGSIKDLQLYSCCFNPSKRMETMAQILRPCSVSLAGSTPQGEGLHVDVCITDIRLGVSPGTIELLSKVQAALAAGTIEASEAARKEVEYSDIWNPKPFNETEMWYLKTELGEEAMMVEPVVEAPPVPTGEICIVAAPSIVITVEAGVGNQTLPMILLELGFQGTVHDWSSQLYVDSSMTLQMAYYNSALALWEPLIEPVEVFKDGRSFHTPWELTAMVQMNSQEPISTPLSTSTDVEEIAFQPPGLSIEIFSKENLEMTMTKTCLDVLTNLGKAFQTAMTEEGLKARPGPKAPYVVENDTGLSITLKLDDGPFQCCCTRTDIIGVGTGTDIDVSTDTGVGGCTHTDNIGIGPYDYMESHYHRYRRWHRHRYYRYVCNSTYSFLLQEVESGDEYKQVVLGIGAKVGLCLRASKEGAMTEKPTIPKDTSTSSLEHQVDEKFLSIRVNERNFDLELPVVRADKRYFDLHHRGEGNDPWGLVSDVKVQDGGTIVTLRSIIQVHNHFHDEVDVYYMTKRGNEVECIGTVEPGSLINLPLFSVYTPTNELFFSVKGYTVSVVPYIWKDLQNMLTTSKLLQCDPKIKGDNEPFFIKIVGEMEQVYYENTSRHTMSSTCYNIHLRPAVVLKNFLPVDLVCCVQGVPKERGLKAGECMQMPTAEPGKTTIVLRISNYLDKEWSCKHEIQNNAPEFAVWTFDSYDSVQKVSLDLGMHSVCKNGSIVMSLYCPFWMLNKTGLMLSYRKSRRTEKSEAAGSPVKRWSSNLSLVTKSSAGQSDESANILYHPADFKEPVLFSFKAKSFFGKKKASIKIEDGEWSDKFSLDVAGSSGVVDCKSAGMVYQVGVHIQLTYSTLTKQVIFMPYFVLINNGREAVECQETDRISEPWFKVQPGECTPFWPCCTATDKEMRVRVCGTTEMTEPFSYATVHTTLLGLKNKTYLLIFRTLNPKEQMMFTWEKPTGSRQIIWNAAKKKEFADDLRKDGIGEFSLTGDDITYWVSFLDGMQRVLLFTPEMAVARDAQSAGELEAIDQEITLSIHGLGLSLINNAIRTELLYIGVASSGVIWETRKTNSKRFKPLSVKDCQLIEEAYQRYTSELQMNKQSSGRVVIEDSLEVDFVAEEMLRPNKRRLRRTFQTGLWFQMKTSPHQLQLHAKVNRLQIDNQMLDCVFPVILAPVPPPKSVAADTALKPFAELSIVQRVMPYSAVQQFKYFKILIQEFHVKIDIGFINALLEMFEAEETSEVEEIHLSFSLSGGTSGQKVTQEAPRFLTVLMQSLGVTLTDVHDVVFKLAYFERQYTFLTQGQLISEATMHYVGQGLKQMYVLVLGLDVIGNPYGLVIGFTQGVEDLFYEPFQGAIQGPGEFAEGLVLGVRSLFGHTVGGAAGAVSRITGAVEVKEGFGNRINLCQDRGLNPRLPSQKSDTLPLDCKVNCSKGIAALSFDKDYQRKRREAMHQRPANVQMGLARSGKGLVMGVVDGVSGVIMKPISGAREEGIEGFFKGVGKGMMGLVTRPTAGVIDFASGSLDAVKRATEMGDEVTRLRSPRFFQQDGLVRPYVKLEAEGNKLLHELDKGRYANTDVYVFHMNIVPGAKVVLMLTDKRVMYIVHNDIFGGWQVDWDYTWDSMTSPPRIMERGIFLSTGENKKKVLGLFGSSEQGKLILVKDPEVKVGRRQHFIFQGGGGVKGKFLLPPPIGLIIPPTPRPMQVHIERYFGDGSMSKSTSSPEMRPLSQGLEDGSRILKYPRYDVLASEVVDLTTQTPCMSLFFVTDGVEFHPSMLGAVERLKLLNYLMNSIQCLKRIWWGTLWYNFTKGSMILCQLDTTQEVNEGFVNQANLCRDRGLNPGPPAQNSDTLPLDRQAASSSNEDAEWLNEEEVVKPIELSQPYGRYLHLSIAHDWIFSGIAKQDVNHGILNSFLPEEVNTWKCPDNILSNHSSQFLITEVLMPYALWK</sequence>
<feature type="compositionally biased region" description="Polar residues" evidence="4">
    <location>
        <begin position="1497"/>
        <end position="1512"/>
    </location>
</feature>
<proteinExistence type="inferred from homology"/>
<accession>A0A7R8VFX4</accession>
<dbReference type="Pfam" id="PF12624">
    <property type="entry name" value="VPS13_N"/>
    <property type="match status" value="2"/>
</dbReference>
<dbReference type="GO" id="GO:0006869">
    <property type="term" value="P:lipid transport"/>
    <property type="evidence" value="ECO:0007669"/>
    <property type="project" value="UniProtKB-KW"/>
</dbReference>
<evidence type="ECO:0000256" key="4">
    <source>
        <dbReference type="SAM" id="MobiDB-lite"/>
    </source>
</evidence>
<gene>
    <name evidence="8" type="ORF">TDIB3V08_LOCUS2325</name>
</gene>
<feature type="compositionally biased region" description="Acidic residues" evidence="4">
    <location>
        <begin position="957"/>
        <end position="976"/>
    </location>
</feature>
<evidence type="ECO:0000259" key="6">
    <source>
        <dbReference type="Pfam" id="PF25036"/>
    </source>
</evidence>
<feature type="region of interest" description="Disordered" evidence="4">
    <location>
        <begin position="955"/>
        <end position="996"/>
    </location>
</feature>